<comment type="caution">
    <text evidence="3">The sequence shown here is derived from an EMBL/GenBank/DDBJ whole genome shotgun (WGS) entry which is preliminary data.</text>
</comment>
<organism evidence="3 4">
    <name type="scientific">Geodermatophilus sabuli</name>
    <dbReference type="NCBI Taxonomy" id="1564158"/>
    <lineage>
        <taxon>Bacteria</taxon>
        <taxon>Bacillati</taxon>
        <taxon>Actinomycetota</taxon>
        <taxon>Actinomycetes</taxon>
        <taxon>Geodermatophilales</taxon>
        <taxon>Geodermatophilaceae</taxon>
        <taxon>Geodermatophilus</taxon>
    </lineage>
</organism>
<feature type="transmembrane region" description="Helical" evidence="2">
    <location>
        <begin position="97"/>
        <end position="120"/>
    </location>
</feature>
<feature type="transmembrane region" description="Helical" evidence="2">
    <location>
        <begin position="696"/>
        <end position="712"/>
    </location>
</feature>
<name>A0A7K3W3P9_9ACTN</name>
<accession>A0A7K3W3P9</accession>
<evidence type="ECO:0000256" key="1">
    <source>
        <dbReference type="SAM" id="MobiDB-lite"/>
    </source>
</evidence>
<feature type="transmembrane region" description="Helical" evidence="2">
    <location>
        <begin position="167"/>
        <end position="188"/>
    </location>
</feature>
<feature type="transmembrane region" description="Helical" evidence="2">
    <location>
        <begin position="673"/>
        <end position="690"/>
    </location>
</feature>
<feature type="region of interest" description="Disordered" evidence="1">
    <location>
        <begin position="490"/>
        <end position="573"/>
    </location>
</feature>
<keyword evidence="4" id="KW-1185">Reference proteome</keyword>
<feature type="transmembrane region" description="Helical" evidence="2">
    <location>
        <begin position="383"/>
        <end position="402"/>
    </location>
</feature>
<proteinExistence type="predicted"/>
<gene>
    <name evidence="3" type="ORF">GCU56_12885</name>
</gene>
<feature type="transmembrane region" description="Helical" evidence="2">
    <location>
        <begin position="250"/>
        <end position="270"/>
    </location>
</feature>
<dbReference type="InterPro" id="IPR058062">
    <property type="entry name" value="SCO7613_C"/>
</dbReference>
<feature type="transmembrane region" description="Helical" evidence="2">
    <location>
        <begin position="224"/>
        <end position="244"/>
    </location>
</feature>
<evidence type="ECO:0000313" key="4">
    <source>
        <dbReference type="Proteomes" id="UP000470246"/>
    </source>
</evidence>
<feature type="transmembrane region" description="Helical" evidence="2">
    <location>
        <begin position="43"/>
        <end position="64"/>
    </location>
</feature>
<dbReference type="RefSeq" id="WP_163482136.1">
    <property type="nucleotide sequence ID" value="NZ_JAAGWF010000012.1"/>
</dbReference>
<feature type="compositionally biased region" description="Low complexity" evidence="1">
    <location>
        <begin position="436"/>
        <end position="447"/>
    </location>
</feature>
<feature type="transmembrane region" description="Helical" evidence="2">
    <location>
        <begin position="194"/>
        <end position="212"/>
    </location>
</feature>
<feature type="transmembrane region" description="Helical" evidence="2">
    <location>
        <begin position="625"/>
        <end position="643"/>
    </location>
</feature>
<feature type="transmembrane region" description="Helical" evidence="2">
    <location>
        <begin position="356"/>
        <end position="376"/>
    </location>
</feature>
<evidence type="ECO:0000313" key="3">
    <source>
        <dbReference type="EMBL" id="NEK58764.1"/>
    </source>
</evidence>
<reference evidence="3 4" key="1">
    <citation type="submission" date="2020-02" db="EMBL/GenBank/DDBJ databases">
        <title>Geodermatophilus sabuli CPCC 205279 I12A-02694.</title>
        <authorList>
            <person name="Jiang Z."/>
        </authorList>
    </citation>
    <scope>NUCLEOTIDE SEQUENCE [LARGE SCALE GENOMIC DNA]</scope>
    <source>
        <strain evidence="3 4">I12A-02694</strain>
    </source>
</reference>
<feature type="region of interest" description="Disordered" evidence="1">
    <location>
        <begin position="436"/>
        <end position="458"/>
    </location>
</feature>
<dbReference type="NCBIfam" id="NF047321">
    <property type="entry name" value="SCO7613_CTERM"/>
    <property type="match status" value="1"/>
</dbReference>
<feature type="transmembrane region" description="Helical" evidence="2">
    <location>
        <begin position="305"/>
        <end position="323"/>
    </location>
</feature>
<dbReference type="EMBL" id="JAAGWF010000012">
    <property type="protein sequence ID" value="NEK58764.1"/>
    <property type="molecule type" value="Genomic_DNA"/>
</dbReference>
<feature type="transmembrane region" description="Helical" evidence="2">
    <location>
        <begin position="140"/>
        <end position="160"/>
    </location>
</feature>
<feature type="compositionally biased region" description="Low complexity" evidence="1">
    <location>
        <begin position="547"/>
        <end position="558"/>
    </location>
</feature>
<dbReference type="Proteomes" id="UP000470246">
    <property type="component" value="Unassembled WGS sequence"/>
</dbReference>
<keyword evidence="2" id="KW-0472">Membrane</keyword>
<sequence length="746" mass="75734">MTPPPPLPYQARGLEWLLAVGVVLVASAGAATTAAFGGDWVQVLLVGLALAVAAASWGAAVVPLPRTEEALAAVAVTLAALGADPGSALLRGSVLPPVVVGAAFLLLAFLLPGAASWPLAAWGAAQVAALRALDGIPSGLPLSTLTVGIALAGLATACVGRPLVARLALLSALPWWVTGVVTAIRTAWLGAGPGRWLPVALTAAAAVGLLLARERRLLGRLLRPPAAVAVLSGTAFGAAVAAALHSPGPVPVPLAGYLGVGLASAAAATLRVGWRRVLLPAAVAAGATLTVVCLAQLLAGERWTALTWLLVTTGAMSLGTAVLRRDERPTAIPTAVACWGLAALCTVPTGDLGGTRGSAVALTVLYVGALAGGLALATDTRRATVTTGAACAVGAVVLLVVIRARGQMAVQLAVQGALTCAWAWLLWRRAVRTARAGPGPEVPAAEATDADRPAEGPVVVEPGPPHSLFAVAHAARARVRTARRAVHDLLGVAVPDPDPGSTLAPEAERQEAQREEAERRGARRQEARRVEAQRLAAHGRAARHEASVPAAAGPTAAPQDDPEATVPGEESSPAWRAGAGQLVLATWTWAALEEWHVLEWYTLPLALGLLLAAGPRLVRGRSAPAWGPGLWVAAAPSVAWAVLGPGSERPVAVVAVSGVVLALAAWRSVRAPLVAGALTAVVLGLGLLALQLPVALGGAVVVGGALLGVGAWRELVARRRRREEEADPQPAPDAADGFRRRLAEMR</sequence>
<feature type="transmembrane region" description="Helical" evidence="2">
    <location>
        <begin position="408"/>
        <end position="427"/>
    </location>
</feature>
<evidence type="ECO:0000256" key="2">
    <source>
        <dbReference type="SAM" id="Phobius"/>
    </source>
</evidence>
<keyword evidence="2" id="KW-1133">Transmembrane helix</keyword>
<feature type="transmembrane region" description="Helical" evidence="2">
    <location>
        <begin position="649"/>
        <end position="666"/>
    </location>
</feature>
<protein>
    <submittedName>
        <fullName evidence="3">Uncharacterized protein</fullName>
    </submittedName>
</protein>
<dbReference type="AlphaFoldDB" id="A0A7K3W3P9"/>
<feature type="compositionally biased region" description="Basic and acidic residues" evidence="1">
    <location>
        <begin position="506"/>
        <end position="532"/>
    </location>
</feature>
<feature type="transmembrane region" description="Helical" evidence="2">
    <location>
        <begin position="330"/>
        <end position="350"/>
    </location>
</feature>
<feature type="transmembrane region" description="Helical" evidence="2">
    <location>
        <begin position="277"/>
        <end position="299"/>
    </location>
</feature>
<feature type="transmembrane region" description="Helical" evidence="2">
    <location>
        <begin position="16"/>
        <end position="36"/>
    </location>
</feature>
<keyword evidence="2" id="KW-0812">Transmembrane</keyword>